<organism evidence="3 4">
    <name type="scientific">Candidatus Cryptobacteroides excrementavium</name>
    <dbReference type="NCBI Taxonomy" id="2840759"/>
    <lineage>
        <taxon>Bacteria</taxon>
        <taxon>Pseudomonadati</taxon>
        <taxon>Bacteroidota</taxon>
        <taxon>Bacteroidia</taxon>
        <taxon>Bacteroidales</taxon>
        <taxon>Candidatus Cryptobacteroides</taxon>
    </lineage>
</organism>
<name>A0A9D9NRN2_9BACT</name>
<dbReference type="Proteomes" id="UP000823750">
    <property type="component" value="Unassembled WGS sequence"/>
</dbReference>
<evidence type="ECO:0000313" key="3">
    <source>
        <dbReference type="EMBL" id="MBO8485522.1"/>
    </source>
</evidence>
<evidence type="ECO:0000313" key="4">
    <source>
        <dbReference type="Proteomes" id="UP000823750"/>
    </source>
</evidence>
<protein>
    <submittedName>
        <fullName evidence="3">DUF2807 domain-containing protein</fullName>
    </submittedName>
</protein>
<dbReference type="PROSITE" id="PS51257">
    <property type="entry name" value="PROKAR_LIPOPROTEIN"/>
    <property type="match status" value="1"/>
</dbReference>
<accession>A0A9D9NRN2</accession>
<evidence type="ECO:0000259" key="2">
    <source>
        <dbReference type="Pfam" id="PF10988"/>
    </source>
</evidence>
<comment type="caution">
    <text evidence="3">The sequence shown here is derived from an EMBL/GenBank/DDBJ whole genome shotgun (WGS) entry which is preliminary data.</text>
</comment>
<evidence type="ECO:0000256" key="1">
    <source>
        <dbReference type="SAM" id="SignalP"/>
    </source>
</evidence>
<reference evidence="3" key="2">
    <citation type="journal article" date="2021" name="PeerJ">
        <title>Extensive microbial diversity within the chicken gut microbiome revealed by metagenomics and culture.</title>
        <authorList>
            <person name="Gilroy R."/>
            <person name="Ravi A."/>
            <person name="Getino M."/>
            <person name="Pursley I."/>
            <person name="Horton D.L."/>
            <person name="Alikhan N.F."/>
            <person name="Baker D."/>
            <person name="Gharbi K."/>
            <person name="Hall N."/>
            <person name="Watson M."/>
            <person name="Adriaenssens E.M."/>
            <person name="Foster-Nyarko E."/>
            <person name="Jarju S."/>
            <person name="Secka A."/>
            <person name="Antonio M."/>
            <person name="Oren A."/>
            <person name="Chaudhuri R.R."/>
            <person name="La Ragione R."/>
            <person name="Hildebrand F."/>
            <person name="Pallen M.J."/>
        </authorList>
    </citation>
    <scope>NUCLEOTIDE SEQUENCE</scope>
    <source>
        <strain evidence="3">B2-16538</strain>
    </source>
</reference>
<dbReference type="EMBL" id="JADILX010000067">
    <property type="protein sequence ID" value="MBO8485522.1"/>
    <property type="molecule type" value="Genomic_DNA"/>
</dbReference>
<dbReference type="InterPro" id="IPR021255">
    <property type="entry name" value="DUF2807"/>
</dbReference>
<proteinExistence type="predicted"/>
<reference evidence="3" key="1">
    <citation type="submission" date="2020-10" db="EMBL/GenBank/DDBJ databases">
        <authorList>
            <person name="Gilroy R."/>
        </authorList>
    </citation>
    <scope>NUCLEOTIDE SEQUENCE</scope>
    <source>
        <strain evidence="3">B2-16538</strain>
    </source>
</reference>
<feature type="domain" description="Putative auto-transporter adhesin head GIN" evidence="2">
    <location>
        <begin position="41"/>
        <end position="247"/>
    </location>
</feature>
<dbReference type="Pfam" id="PF10988">
    <property type="entry name" value="DUF2807"/>
    <property type="match status" value="1"/>
</dbReference>
<gene>
    <name evidence="3" type="ORF">IAB78_03755</name>
</gene>
<sequence length="263" mass="26580">MKRIMFIAALLLVAGTFSACATGEALSGKDVVKGYALNGAYTELEVGNAITAVISTEADSVYVTTDKDFIDYVSVRQDRGKLSLEVSPAMKYRFAGGMPDIKVIVPVSNSLEGIDVHGASSVSSDSLITAGVLTVGLSGASGLRADIRAKSLSVDLSGASDMKGSISADKAEIELSGASSARLCGTVRSCSAVISGASGLKGLDGSLLEVEDLLFDLSGASSARVTCNGSISGKASGASSLVYDGNAATEKVSASGASSVRRK</sequence>
<dbReference type="Gene3D" id="2.160.20.120">
    <property type="match status" value="1"/>
</dbReference>
<feature type="signal peptide" evidence="1">
    <location>
        <begin position="1"/>
        <end position="21"/>
    </location>
</feature>
<dbReference type="AlphaFoldDB" id="A0A9D9NRN2"/>
<feature type="chain" id="PRO_5039568647" evidence="1">
    <location>
        <begin position="22"/>
        <end position="263"/>
    </location>
</feature>
<keyword evidence="1" id="KW-0732">Signal</keyword>